<dbReference type="KEGG" id="aplc:110973179"/>
<dbReference type="OrthoDB" id="10261524at2759"/>
<dbReference type="PANTHER" id="PTHR12804:SF0">
    <property type="entry name" value="SIGNAL PEPTIDASE COMPLEX SUBUNIT 3"/>
    <property type="match status" value="1"/>
</dbReference>
<dbReference type="PIRSF" id="PIRSF016089">
    <property type="entry name" value="SPC22"/>
    <property type="match status" value="1"/>
</dbReference>
<dbReference type="PANTHER" id="PTHR12804">
    <property type="entry name" value="MICROSOMAL SIGNAL PEPTIDASE 23 KD SUBUNIT SPC22/23"/>
    <property type="match status" value="1"/>
</dbReference>
<dbReference type="GO" id="GO:0005787">
    <property type="term" value="C:signal peptidase complex"/>
    <property type="evidence" value="ECO:0007669"/>
    <property type="project" value="UniProtKB-UniRule"/>
</dbReference>
<evidence type="ECO:0000256" key="10">
    <source>
        <dbReference type="PIRNR" id="PIRNR016089"/>
    </source>
</evidence>
<keyword evidence="11" id="KW-1185">Reference proteome</keyword>
<gene>
    <name evidence="12" type="primary">LOC110973179</name>
</gene>
<accession>A0A8B7XFF6</accession>
<dbReference type="OMA" id="FWDDGHG"/>
<dbReference type="GO" id="GO:0045047">
    <property type="term" value="P:protein targeting to ER"/>
    <property type="evidence" value="ECO:0007669"/>
    <property type="project" value="TreeGrafter"/>
</dbReference>
<keyword evidence="4 10" id="KW-0256">Endoplasmic reticulum</keyword>
<evidence type="ECO:0000256" key="7">
    <source>
        <dbReference type="ARBA" id="ARBA00023136"/>
    </source>
</evidence>
<keyword evidence="3" id="KW-0812">Transmembrane</keyword>
<dbReference type="CTD" id="60559"/>
<name>A0A8B7XFF6_ACAPL</name>
<dbReference type="Proteomes" id="UP000694845">
    <property type="component" value="Unplaced"/>
</dbReference>
<dbReference type="RefSeq" id="XP_022079483.1">
    <property type="nucleotide sequence ID" value="XM_022223791.1"/>
</dbReference>
<evidence type="ECO:0000313" key="12">
    <source>
        <dbReference type="RefSeq" id="XP_022079483.1"/>
    </source>
</evidence>
<comment type="similarity">
    <text evidence="2 10">Belongs to the SPCS3 family.</text>
</comment>
<keyword evidence="6" id="KW-1133">Transmembrane helix</keyword>
<sequence length="177" mass="20004">MNTVLSRANTIFAFTLSVLAALTFCCFLTTAFDGSVAPFYVETSKHLVKNAYNQNGEKVDRGHITFDLTSDLDPLFNWNTKQLFLYLMVEYETLQNKLNQVVLWDKIIVRGGKANLDLKNVNLKYPFYDDGSGLKGHENITMTLNWNVIPGAGLLPRITGDGKHVFAFPNEYSTKRI</sequence>
<keyword evidence="5" id="KW-0735">Signal-anchor</keyword>
<proteinExistence type="inferred from homology"/>
<dbReference type="AlphaFoldDB" id="A0A8B7XFF6"/>
<keyword evidence="7 10" id="KW-0472">Membrane</keyword>
<comment type="subcellular location">
    <subcellularLocation>
        <location evidence="1">Endoplasmic reticulum membrane</location>
        <topology evidence="1">Single-pass type II membrane protein</topology>
    </subcellularLocation>
</comment>
<evidence type="ECO:0000256" key="9">
    <source>
        <dbReference type="ARBA" id="ARBA00046080"/>
    </source>
</evidence>
<dbReference type="InterPro" id="IPR007653">
    <property type="entry name" value="SPC3"/>
</dbReference>
<evidence type="ECO:0000256" key="1">
    <source>
        <dbReference type="ARBA" id="ARBA00004648"/>
    </source>
</evidence>
<dbReference type="GeneID" id="110973179"/>
<evidence type="ECO:0000256" key="3">
    <source>
        <dbReference type="ARBA" id="ARBA00022692"/>
    </source>
</evidence>
<comment type="function">
    <text evidence="9">Essential component of the signal peptidase complex (SPC) which catalyzes the cleavage of N-terminal signal sequences from nascent proteins as they are translocated into the lumen of the endoplasmic reticulum. Essential for the SPC catalytic activity, possibly by stabilizing and positioning the active center of the complex close to the lumenal surface.</text>
</comment>
<reference evidence="12" key="1">
    <citation type="submission" date="2025-08" db="UniProtKB">
        <authorList>
            <consortium name="RefSeq"/>
        </authorList>
    </citation>
    <scope>IDENTIFICATION</scope>
</reference>
<organism evidence="11 12">
    <name type="scientific">Acanthaster planci</name>
    <name type="common">Crown-of-thorns starfish</name>
    <dbReference type="NCBI Taxonomy" id="133434"/>
    <lineage>
        <taxon>Eukaryota</taxon>
        <taxon>Metazoa</taxon>
        <taxon>Echinodermata</taxon>
        <taxon>Eleutherozoa</taxon>
        <taxon>Asterozoa</taxon>
        <taxon>Asteroidea</taxon>
        <taxon>Valvatacea</taxon>
        <taxon>Valvatida</taxon>
        <taxon>Acanthasteridae</taxon>
        <taxon>Acanthaster</taxon>
    </lineage>
</organism>
<dbReference type="Pfam" id="PF04573">
    <property type="entry name" value="SPC22"/>
    <property type="match status" value="1"/>
</dbReference>
<evidence type="ECO:0000256" key="8">
    <source>
        <dbReference type="ARBA" id="ARBA00029556"/>
    </source>
</evidence>
<evidence type="ECO:0000256" key="2">
    <source>
        <dbReference type="ARBA" id="ARBA00009289"/>
    </source>
</evidence>
<evidence type="ECO:0000256" key="6">
    <source>
        <dbReference type="ARBA" id="ARBA00022989"/>
    </source>
</evidence>
<evidence type="ECO:0000256" key="5">
    <source>
        <dbReference type="ARBA" id="ARBA00022968"/>
    </source>
</evidence>
<dbReference type="GO" id="GO:0006465">
    <property type="term" value="P:signal peptide processing"/>
    <property type="evidence" value="ECO:0007669"/>
    <property type="project" value="UniProtKB-UniRule"/>
</dbReference>
<evidence type="ECO:0000256" key="4">
    <source>
        <dbReference type="ARBA" id="ARBA00022824"/>
    </source>
</evidence>
<evidence type="ECO:0000313" key="11">
    <source>
        <dbReference type="Proteomes" id="UP000694845"/>
    </source>
</evidence>
<protein>
    <recommendedName>
        <fullName evidence="8 10">Signal peptidase complex subunit 3</fullName>
    </recommendedName>
</protein>